<dbReference type="CDD" id="cd07505">
    <property type="entry name" value="HAD_BPGM-like"/>
    <property type="match status" value="1"/>
</dbReference>
<dbReference type="RefSeq" id="WP_014224829.1">
    <property type="nucleotide sequence ID" value="NZ_CAUQHC010000074.1"/>
</dbReference>
<dbReference type="Gene3D" id="3.40.50.1000">
    <property type="entry name" value="HAD superfamily/HAD-like"/>
    <property type="match status" value="1"/>
</dbReference>
<dbReference type="PANTHER" id="PTHR43481">
    <property type="entry name" value="FRUCTOSE-1-PHOSPHATE PHOSPHATASE"/>
    <property type="match status" value="1"/>
</dbReference>
<dbReference type="PRINTS" id="PR00413">
    <property type="entry name" value="HADHALOGNASE"/>
</dbReference>
<dbReference type="InterPro" id="IPR023214">
    <property type="entry name" value="HAD_sf"/>
</dbReference>
<dbReference type="InterPro" id="IPR041492">
    <property type="entry name" value="HAD_2"/>
</dbReference>
<dbReference type="InterPro" id="IPR051806">
    <property type="entry name" value="HAD-like_SPP"/>
</dbReference>
<dbReference type="AlphaFoldDB" id="A0A1D3ULL6"/>
<dbReference type="EC" id="3.1.3.-" evidence="1"/>
<sequence>MDKTKPIAALFDLDGVIFDTETHYTRFWRELAPILQPDIPDFGSIIKGQTLIQIFEKYFKDQREAQQLILDRLAEFESAMRYDYIPGIEMLIEVLQRNGVRMAVVTSSDQAKMTHVHRAHPELGQIFEHILTAEMFVRSKPAPDAYLLAAETCGTVPENCIVFEDSFHGIESGRRAGMKVVGLATTNPAEAIEGLCDLVIPDFRGFTYEQMLALLD</sequence>
<accession>A0A1D3ULL6</accession>
<dbReference type="OMA" id="PFHMLQR"/>
<name>A0A1D3ULL6_TANFO</name>
<dbReference type="Proteomes" id="UP000182057">
    <property type="component" value="Unassembled WGS sequence"/>
</dbReference>
<dbReference type="OrthoDB" id="9797743at2"/>
<dbReference type="PANTHER" id="PTHR43481:SF4">
    <property type="entry name" value="GLYCEROL-1-PHOSPHATE PHOSPHOHYDROLASE 1-RELATED"/>
    <property type="match status" value="1"/>
</dbReference>
<dbReference type="SFLD" id="SFLDG01129">
    <property type="entry name" value="C1.5:_HAD__Beta-PGM__Phosphata"/>
    <property type="match status" value="1"/>
</dbReference>
<evidence type="ECO:0000313" key="1">
    <source>
        <dbReference type="EMBL" id="SCQ21086.1"/>
    </source>
</evidence>
<dbReference type="InterPro" id="IPR036412">
    <property type="entry name" value="HAD-like_sf"/>
</dbReference>
<dbReference type="NCBIfam" id="TIGR01549">
    <property type="entry name" value="HAD-SF-IA-v1"/>
    <property type="match status" value="1"/>
</dbReference>
<gene>
    <name evidence="1" type="primary">yqaB</name>
    <name evidence="1" type="ORF">TFUB20_01254</name>
</gene>
<dbReference type="SFLD" id="SFLDS00003">
    <property type="entry name" value="Haloacid_Dehalogenase"/>
    <property type="match status" value="1"/>
</dbReference>
<organism evidence="1 2">
    <name type="scientific">Tannerella forsythia</name>
    <name type="common">Bacteroides forsythus</name>
    <dbReference type="NCBI Taxonomy" id="28112"/>
    <lineage>
        <taxon>Bacteria</taxon>
        <taxon>Pseudomonadati</taxon>
        <taxon>Bacteroidota</taxon>
        <taxon>Bacteroidia</taxon>
        <taxon>Bacteroidales</taxon>
        <taxon>Tannerellaceae</taxon>
        <taxon>Tannerella</taxon>
    </lineage>
</organism>
<dbReference type="InterPro" id="IPR006439">
    <property type="entry name" value="HAD-SF_hydro_IA"/>
</dbReference>
<keyword evidence="1" id="KW-0378">Hydrolase</keyword>
<protein>
    <submittedName>
        <fullName evidence="1">Fructose-1-phosphate phosphatase YqaB</fullName>
        <ecNumber evidence="1">3.1.3.-</ecNumber>
    </submittedName>
</protein>
<dbReference type="InterPro" id="IPR023198">
    <property type="entry name" value="PGP-like_dom2"/>
</dbReference>
<proteinExistence type="predicted"/>
<evidence type="ECO:0000313" key="2">
    <source>
        <dbReference type="Proteomes" id="UP000182057"/>
    </source>
</evidence>
<reference evidence="1 2" key="1">
    <citation type="submission" date="2016-09" db="EMBL/GenBank/DDBJ databases">
        <authorList>
            <person name="Capua I."/>
            <person name="De Benedictis P."/>
            <person name="Joannis T."/>
            <person name="Lombin L.H."/>
            <person name="Cattoli G."/>
        </authorList>
    </citation>
    <scope>NUCLEOTIDE SEQUENCE [LARGE SCALE GENOMIC DNA]</scope>
    <source>
        <strain evidence="1 2">UB20</strain>
    </source>
</reference>
<dbReference type="NCBIfam" id="TIGR01509">
    <property type="entry name" value="HAD-SF-IA-v3"/>
    <property type="match status" value="1"/>
</dbReference>
<dbReference type="Pfam" id="PF13419">
    <property type="entry name" value="HAD_2"/>
    <property type="match status" value="1"/>
</dbReference>
<dbReference type="EMBL" id="FMMM01000048">
    <property type="protein sequence ID" value="SCQ21086.1"/>
    <property type="molecule type" value="Genomic_DNA"/>
</dbReference>
<dbReference type="GeneID" id="34758659"/>
<dbReference type="GO" id="GO:0050308">
    <property type="term" value="F:sugar-phosphatase activity"/>
    <property type="evidence" value="ECO:0007669"/>
    <property type="project" value="TreeGrafter"/>
</dbReference>
<dbReference type="SUPFAM" id="SSF56784">
    <property type="entry name" value="HAD-like"/>
    <property type="match status" value="1"/>
</dbReference>
<dbReference type="Gene3D" id="1.10.150.240">
    <property type="entry name" value="Putative phosphatase, domain 2"/>
    <property type="match status" value="1"/>
</dbReference>